<evidence type="ECO:0000256" key="1">
    <source>
        <dbReference type="SAM" id="Phobius"/>
    </source>
</evidence>
<protein>
    <submittedName>
        <fullName evidence="2">Uncharacterized protein</fullName>
    </submittedName>
</protein>
<reference evidence="2" key="1">
    <citation type="submission" date="2015-04" db="EMBL/GenBank/DDBJ databases">
        <title>The genome sequence of the plant pathogenic Rhizarian Plasmodiophora brassicae reveals insights in its biotrophic life cycle and the origin of chitin synthesis.</title>
        <authorList>
            <person name="Schwelm A."/>
            <person name="Fogelqvist J."/>
            <person name="Knaust A."/>
            <person name="Julke S."/>
            <person name="Lilja T."/>
            <person name="Dhandapani V."/>
            <person name="Bonilla-Rosso G."/>
            <person name="Karlsson M."/>
            <person name="Shevchenko A."/>
            <person name="Choi S.R."/>
            <person name="Kim H.G."/>
            <person name="Park J.Y."/>
            <person name="Lim Y.P."/>
            <person name="Ludwig-Muller J."/>
            <person name="Dixelius C."/>
        </authorList>
    </citation>
    <scope>NUCLEOTIDE SEQUENCE</scope>
    <source>
        <tissue evidence="2">Potato root galls</tissue>
    </source>
</reference>
<dbReference type="AlphaFoldDB" id="A0A0H5R8I0"/>
<sequence>MELDYFMDANGAGVKEHQLQEAITKEDRVESGEDSSELEGTVAIMQEGGTGEGFKHRDYNVELKNAMDLSDESDAFAASSEDKFAFELGEENESVSSDDGDNSSDYELDTLNDEMNRTVRLRDLSAILPQPFSVSPDDVEKVVQKILQDQGDKNVVFAQSRPRVESDTLKGQLLCDDVANVTTSECDGYSSDIESFETAEFCSDEQLSQPTESWSGTQLAVNATMLLFTFCAVVPLLFLKTGMNSVASAIRRIRKK</sequence>
<proteinExistence type="predicted"/>
<name>A0A0H5R8I0_9EUKA</name>
<keyword evidence="1" id="KW-0472">Membrane</keyword>
<feature type="transmembrane region" description="Helical" evidence="1">
    <location>
        <begin position="219"/>
        <end position="239"/>
    </location>
</feature>
<keyword evidence="1" id="KW-1133">Transmembrane helix</keyword>
<organism evidence="2">
    <name type="scientific">Spongospora subterranea</name>
    <dbReference type="NCBI Taxonomy" id="70186"/>
    <lineage>
        <taxon>Eukaryota</taxon>
        <taxon>Sar</taxon>
        <taxon>Rhizaria</taxon>
        <taxon>Endomyxa</taxon>
        <taxon>Phytomyxea</taxon>
        <taxon>Plasmodiophorida</taxon>
        <taxon>Plasmodiophoridae</taxon>
        <taxon>Spongospora</taxon>
    </lineage>
</organism>
<accession>A0A0H5R8I0</accession>
<keyword evidence="1" id="KW-0812">Transmembrane</keyword>
<dbReference type="EMBL" id="HACM01009580">
    <property type="protein sequence ID" value="CRZ10022.1"/>
    <property type="molecule type" value="Transcribed_RNA"/>
</dbReference>
<evidence type="ECO:0000313" key="2">
    <source>
        <dbReference type="EMBL" id="CRZ10022.1"/>
    </source>
</evidence>